<organism evidence="1 2">
    <name type="scientific">Caenorhabditis nigoni</name>
    <dbReference type="NCBI Taxonomy" id="1611254"/>
    <lineage>
        <taxon>Eukaryota</taxon>
        <taxon>Metazoa</taxon>
        <taxon>Ecdysozoa</taxon>
        <taxon>Nematoda</taxon>
        <taxon>Chromadorea</taxon>
        <taxon>Rhabditida</taxon>
        <taxon>Rhabditina</taxon>
        <taxon>Rhabditomorpha</taxon>
        <taxon>Rhabditoidea</taxon>
        <taxon>Rhabditidae</taxon>
        <taxon>Peloderinae</taxon>
        <taxon>Caenorhabditis</taxon>
    </lineage>
</organism>
<dbReference type="Proteomes" id="UP000230233">
    <property type="component" value="Chromosome I"/>
</dbReference>
<dbReference type="AlphaFoldDB" id="A0A2G5VNG4"/>
<dbReference type="PANTHER" id="PTHR21503:SF53">
    <property type="entry name" value="F-BOX ASSOCIATED DOMAIN-CONTAINING PROTEIN-RELATED"/>
    <property type="match status" value="1"/>
</dbReference>
<proteinExistence type="predicted"/>
<dbReference type="STRING" id="1611254.A0A2G5VNG4"/>
<protein>
    <recommendedName>
        <fullName evidence="3">F-box domain-containing protein</fullName>
    </recommendedName>
</protein>
<name>A0A2G5VNG4_9PELO</name>
<evidence type="ECO:0000313" key="2">
    <source>
        <dbReference type="Proteomes" id="UP000230233"/>
    </source>
</evidence>
<evidence type="ECO:0008006" key="3">
    <source>
        <dbReference type="Google" id="ProtNLM"/>
    </source>
</evidence>
<sequence>MHTSYLKPAYFQPTDTDILFEGLRCLKRCSPQLEVVDQEKTKSTDSCFLAYRSLPSNVLKSYVNRVCAFCGSRGVCLVSSRLVSSRLVSFGLVMPRYVSSRLVSSRLVSSRLVSSRLVSSRLVSSRLVSSRLVSSRLVSSRLVSSRLVSSRLVSSRLVLSRLVSSSVMDSQKSSNIPLFRAPYLIWKELMENMGPIDLALLSMCSQKMEQAVSALAKRHYPYEIGVRFGKGQKCEISLSTYGSGESKIELNTTTLGEIHHCLKVIEQIWKIFRRTTTSAIFETGMDEFKRRVILDWASRNSRRFSHAALEGDTSTDDEVLHFLDVFKRCCILQLLAPTSPQFNWNLPFHLESLEIVDPGFKIENLWTMNCNSVYIFKSSFTAAKLKHFILKWKFGNEKLNVSTIRIEKSDFSMQRMLQGVPIAAHHELAGDDDEDDNIYGITNKENKMLVISESIDPFGHLINFNF</sequence>
<gene>
    <name evidence="1" type="primary">Cnig_chr_I.g3098</name>
    <name evidence="1" type="ORF">B9Z55_003098</name>
</gene>
<keyword evidence="2" id="KW-1185">Reference proteome</keyword>
<dbReference type="EMBL" id="PDUG01000001">
    <property type="protein sequence ID" value="PIC53365.1"/>
    <property type="molecule type" value="Genomic_DNA"/>
</dbReference>
<dbReference type="PANTHER" id="PTHR21503">
    <property type="entry name" value="F-BOX-CONTAINING HYPOTHETICAL PROTEIN C.ELEGANS"/>
    <property type="match status" value="1"/>
</dbReference>
<evidence type="ECO:0000313" key="1">
    <source>
        <dbReference type="EMBL" id="PIC53365.1"/>
    </source>
</evidence>
<accession>A0A2G5VNG4</accession>
<dbReference type="SUPFAM" id="SSF141571">
    <property type="entry name" value="Pentapeptide repeat-like"/>
    <property type="match status" value="1"/>
</dbReference>
<reference evidence="2" key="1">
    <citation type="submission" date="2017-10" db="EMBL/GenBank/DDBJ databases">
        <title>Rapid genome shrinkage in a self-fertile nematode reveals novel sperm competition proteins.</title>
        <authorList>
            <person name="Yin D."/>
            <person name="Schwarz E.M."/>
            <person name="Thomas C.G."/>
            <person name="Felde R.L."/>
            <person name="Korf I.F."/>
            <person name="Cutter A.D."/>
            <person name="Schartner C.M."/>
            <person name="Ralston E.J."/>
            <person name="Meyer B.J."/>
            <person name="Haag E.S."/>
        </authorList>
    </citation>
    <scope>NUCLEOTIDE SEQUENCE [LARGE SCALE GENOMIC DNA]</scope>
    <source>
        <strain evidence="2">JU1422</strain>
    </source>
</reference>
<comment type="caution">
    <text evidence="1">The sequence shown here is derived from an EMBL/GenBank/DDBJ whole genome shotgun (WGS) entry which is preliminary data.</text>
</comment>